<feature type="repeat" description="ANK" evidence="3">
    <location>
        <begin position="97"/>
        <end position="129"/>
    </location>
</feature>
<evidence type="ECO:0000256" key="3">
    <source>
        <dbReference type="PROSITE-ProRule" id="PRU00023"/>
    </source>
</evidence>
<gene>
    <name evidence="5" type="ORF">PCOR1329_LOCUS30936</name>
</gene>
<proteinExistence type="predicted"/>
<dbReference type="Pfam" id="PF12796">
    <property type="entry name" value="Ank_2"/>
    <property type="match status" value="1"/>
</dbReference>
<dbReference type="PROSITE" id="PS50297">
    <property type="entry name" value="ANK_REP_REGION"/>
    <property type="match status" value="1"/>
</dbReference>
<dbReference type="SUPFAM" id="SSF48403">
    <property type="entry name" value="Ankyrin repeat"/>
    <property type="match status" value="1"/>
</dbReference>
<evidence type="ECO:0000313" key="5">
    <source>
        <dbReference type="EMBL" id="CAK0833153.1"/>
    </source>
</evidence>
<feature type="region of interest" description="Disordered" evidence="4">
    <location>
        <begin position="1"/>
        <end position="32"/>
    </location>
</feature>
<keyword evidence="1" id="KW-0677">Repeat</keyword>
<protein>
    <submittedName>
        <fullName evidence="5">Uncharacterized protein</fullName>
    </submittedName>
</protein>
<dbReference type="PANTHER" id="PTHR24203:SF45">
    <property type="entry name" value="ANKYRIN REPEAT DOMAIN 6"/>
    <property type="match status" value="1"/>
</dbReference>
<sequence length="221" mass="24817">MLADLTDQSMRENLLPRTPHKHDEADTPTASTMTFQGQGCGDHLCEKAECTECVDDRFKPLLEFEFLDRLGDAMLTKLRELGWGPEMGSLADYFDEHGDSLLHSAARRGEAPVVKVLLEQGVQADTRCQGECCCTPLMVASRWCRHDCVGLLLDHGADISQVYDAPTCFSLDRQKECRAPRNRADTGWFARVGFWETLVRHCIGTASTLFRHFSGCSRLFL</sequence>
<reference evidence="5" key="1">
    <citation type="submission" date="2023-10" db="EMBL/GenBank/DDBJ databases">
        <authorList>
            <person name="Chen Y."/>
            <person name="Shah S."/>
            <person name="Dougan E. K."/>
            <person name="Thang M."/>
            <person name="Chan C."/>
        </authorList>
    </citation>
    <scope>NUCLEOTIDE SEQUENCE [LARGE SCALE GENOMIC DNA]</scope>
</reference>
<name>A0ABN9SMW8_9DINO</name>
<keyword evidence="6" id="KW-1185">Reference proteome</keyword>
<evidence type="ECO:0000313" key="6">
    <source>
        <dbReference type="Proteomes" id="UP001189429"/>
    </source>
</evidence>
<keyword evidence="2 3" id="KW-0040">ANK repeat</keyword>
<dbReference type="Proteomes" id="UP001189429">
    <property type="component" value="Unassembled WGS sequence"/>
</dbReference>
<evidence type="ECO:0000256" key="4">
    <source>
        <dbReference type="SAM" id="MobiDB-lite"/>
    </source>
</evidence>
<dbReference type="SMART" id="SM00248">
    <property type="entry name" value="ANK"/>
    <property type="match status" value="2"/>
</dbReference>
<comment type="caution">
    <text evidence="5">The sequence shown here is derived from an EMBL/GenBank/DDBJ whole genome shotgun (WGS) entry which is preliminary data.</text>
</comment>
<dbReference type="Gene3D" id="1.25.40.20">
    <property type="entry name" value="Ankyrin repeat-containing domain"/>
    <property type="match status" value="1"/>
</dbReference>
<organism evidence="5 6">
    <name type="scientific">Prorocentrum cordatum</name>
    <dbReference type="NCBI Taxonomy" id="2364126"/>
    <lineage>
        <taxon>Eukaryota</taxon>
        <taxon>Sar</taxon>
        <taxon>Alveolata</taxon>
        <taxon>Dinophyceae</taxon>
        <taxon>Prorocentrales</taxon>
        <taxon>Prorocentraceae</taxon>
        <taxon>Prorocentrum</taxon>
    </lineage>
</organism>
<accession>A0ABN9SMW8</accession>
<evidence type="ECO:0000256" key="1">
    <source>
        <dbReference type="ARBA" id="ARBA00022737"/>
    </source>
</evidence>
<dbReference type="EMBL" id="CAUYUJ010012047">
    <property type="protein sequence ID" value="CAK0833153.1"/>
    <property type="molecule type" value="Genomic_DNA"/>
</dbReference>
<dbReference type="InterPro" id="IPR002110">
    <property type="entry name" value="Ankyrin_rpt"/>
</dbReference>
<dbReference type="PANTHER" id="PTHR24203">
    <property type="entry name" value="ANKYRIN REPEAT FAMILY PROTEIN"/>
    <property type="match status" value="1"/>
</dbReference>
<dbReference type="PROSITE" id="PS50088">
    <property type="entry name" value="ANK_REPEAT"/>
    <property type="match status" value="1"/>
</dbReference>
<dbReference type="InterPro" id="IPR036770">
    <property type="entry name" value="Ankyrin_rpt-contain_sf"/>
</dbReference>
<evidence type="ECO:0000256" key="2">
    <source>
        <dbReference type="ARBA" id="ARBA00023043"/>
    </source>
</evidence>